<feature type="domain" description="MoaB/Mog" evidence="1">
    <location>
        <begin position="4"/>
        <end position="171"/>
    </location>
</feature>
<reference evidence="2" key="1">
    <citation type="submission" date="2020-10" db="EMBL/GenBank/DDBJ databases">
        <authorList>
            <person name="Gilroy R."/>
        </authorList>
    </citation>
    <scope>NUCLEOTIDE SEQUENCE</scope>
    <source>
        <strain evidence="2">ChiSjej3B21-11622</strain>
    </source>
</reference>
<dbReference type="InterPro" id="IPR001453">
    <property type="entry name" value="MoaB/Mog_dom"/>
</dbReference>
<dbReference type="Proteomes" id="UP000886886">
    <property type="component" value="Unassembled WGS sequence"/>
</dbReference>
<dbReference type="SUPFAM" id="SSF53218">
    <property type="entry name" value="Molybdenum cofactor biosynthesis proteins"/>
    <property type="match status" value="1"/>
</dbReference>
<comment type="caution">
    <text evidence="2">The sequence shown here is derived from an EMBL/GenBank/DDBJ whole genome shotgun (WGS) entry which is preliminary data.</text>
</comment>
<dbReference type="InterPro" id="IPR041424">
    <property type="entry name" value="CinA_KH"/>
</dbReference>
<reference evidence="2" key="2">
    <citation type="journal article" date="2021" name="PeerJ">
        <title>Extensive microbial diversity within the chicken gut microbiome revealed by metagenomics and culture.</title>
        <authorList>
            <person name="Gilroy R."/>
            <person name="Ravi A."/>
            <person name="Getino M."/>
            <person name="Pursley I."/>
            <person name="Horton D.L."/>
            <person name="Alikhan N.F."/>
            <person name="Baker D."/>
            <person name="Gharbi K."/>
            <person name="Hall N."/>
            <person name="Watson M."/>
            <person name="Adriaenssens E.M."/>
            <person name="Foster-Nyarko E."/>
            <person name="Jarju S."/>
            <person name="Secka A."/>
            <person name="Antonio M."/>
            <person name="Oren A."/>
            <person name="Chaudhuri R.R."/>
            <person name="La Ragione R."/>
            <person name="Hildebrand F."/>
            <person name="Pallen M.J."/>
        </authorList>
    </citation>
    <scope>NUCLEOTIDE SEQUENCE</scope>
    <source>
        <strain evidence="2">ChiSjej3B21-11622</strain>
    </source>
</reference>
<dbReference type="Pfam" id="PF00994">
    <property type="entry name" value="MoCF_biosynth"/>
    <property type="match status" value="1"/>
</dbReference>
<name>A0A9D0ZT78_9FIRM</name>
<accession>A0A9D0ZT78</accession>
<dbReference type="Gene3D" id="3.40.980.10">
    <property type="entry name" value="MoaB/Mog-like domain"/>
    <property type="match status" value="1"/>
</dbReference>
<protein>
    <submittedName>
        <fullName evidence="2">Damage-inducible protein CinA</fullName>
    </submittedName>
</protein>
<dbReference type="InterPro" id="IPR036425">
    <property type="entry name" value="MoaB/Mog-like_dom_sf"/>
</dbReference>
<evidence type="ECO:0000259" key="1">
    <source>
        <dbReference type="SMART" id="SM00852"/>
    </source>
</evidence>
<dbReference type="Gene3D" id="3.30.70.2860">
    <property type="match status" value="1"/>
</dbReference>
<dbReference type="CDD" id="cd00885">
    <property type="entry name" value="cinA"/>
    <property type="match status" value="1"/>
</dbReference>
<dbReference type="AlphaFoldDB" id="A0A9D0ZT78"/>
<gene>
    <name evidence="2" type="ORF">IAB26_02515</name>
</gene>
<proteinExistence type="predicted"/>
<evidence type="ECO:0000313" key="3">
    <source>
        <dbReference type="Proteomes" id="UP000886886"/>
    </source>
</evidence>
<evidence type="ECO:0000313" key="2">
    <source>
        <dbReference type="EMBL" id="HIQ95411.1"/>
    </source>
</evidence>
<dbReference type="PANTHER" id="PTHR13939">
    <property type="entry name" value="NICOTINAMIDE-NUCLEOTIDE AMIDOHYDROLASE PNCC"/>
    <property type="match status" value="1"/>
</dbReference>
<dbReference type="SMART" id="SM00852">
    <property type="entry name" value="MoCF_biosynth"/>
    <property type="match status" value="1"/>
</dbReference>
<dbReference type="Pfam" id="PF18146">
    <property type="entry name" value="CinA_KH"/>
    <property type="match status" value="1"/>
</dbReference>
<dbReference type="EMBL" id="DVFT01000032">
    <property type="protein sequence ID" value="HIQ95411.1"/>
    <property type="molecule type" value="Genomic_DNA"/>
</dbReference>
<dbReference type="PANTHER" id="PTHR13939:SF0">
    <property type="entry name" value="NMN AMIDOHYDROLASE-LIKE PROTEIN YFAY"/>
    <property type="match status" value="1"/>
</dbReference>
<dbReference type="NCBIfam" id="TIGR00177">
    <property type="entry name" value="molyb_syn"/>
    <property type="match status" value="1"/>
</dbReference>
<organism evidence="2 3">
    <name type="scientific">Candidatus Limivivens merdigallinarum</name>
    <dbReference type="NCBI Taxonomy" id="2840859"/>
    <lineage>
        <taxon>Bacteria</taxon>
        <taxon>Bacillati</taxon>
        <taxon>Bacillota</taxon>
        <taxon>Clostridia</taxon>
        <taxon>Lachnospirales</taxon>
        <taxon>Lachnospiraceae</taxon>
        <taxon>Lachnospiraceae incertae sedis</taxon>
        <taxon>Candidatus Limivivens</taxon>
    </lineage>
</organism>
<sequence length="262" mass="28765">MTAEILCVGTELLLGDIVNTNAQYLSKELASIGIEVHFQTVVGDNAERILSCVRTALGRADMVVLSGGLGPTKDDMTKERIADFFGKKLVRDRRAYDNMVQKAHEFGVFQITEGMKKQADVPEDSFILYNEAGTAPGCILEKDGKTAILLPGPPREMKPMFETAKREYLIPKAGGVILSVNIKMKKPGEAPAEIVGEAPVAERLDDLLESREPTVATYAKEDGCLIRVTAKGTDREEALNKIIPVVVKICLRFPDAIKRIYE</sequence>
<dbReference type="InterPro" id="IPR050101">
    <property type="entry name" value="CinA"/>
</dbReference>